<sequence>MKTLIKHATVLTMNDRMETYPDGYVLVEDQMIREAGAGECRENCDTVIDAKGGIVMPGMVNTHCHVSMVPFRSMGDDCPDRLRRFLFPLELEAMTPELVYTGARYGICEMLLSGVTTFADMYYFEDMVAKACEELGIRGYLGETVIDQETCDSKTPYGGLDYGETFIKNWKGHRLVTPMIAPHGTSTNSPEMLQKACELAAAHDVPWTMHVSEMDYEMAHFRETYQQTPVEFLHSQGLLDERLIAAHCIHLTERDMELMAECGVKVSHCIGSNTKAGKGVAPVKELLAHRIPVGFGTDGPSSGNTLDLFTQFRLFASFQKTWNRDRSLFPAAEIVRIGTMGGAAVLGAEKMIGSIEAGKRADLVMLDPDKVQMFPCYNPYSLLVYSANPSVVDTVFVDGRILVCHGALTCVDLGQVRAELMENMQDFYKKADAYRDMI</sequence>
<protein>
    <recommendedName>
        <fullName evidence="2">Amidohydrolase-related domain-containing protein</fullName>
    </recommendedName>
</protein>
<evidence type="ECO:0000256" key="1">
    <source>
        <dbReference type="ARBA" id="ARBA00022801"/>
    </source>
</evidence>
<accession>G5IFY2</accession>
<dbReference type="Gene3D" id="2.30.40.10">
    <property type="entry name" value="Urease, subunit C, domain 1"/>
    <property type="match status" value="1"/>
</dbReference>
<dbReference type="CDD" id="cd01298">
    <property type="entry name" value="ATZ_TRZ_like"/>
    <property type="match status" value="1"/>
</dbReference>
<reference evidence="3 4" key="1">
    <citation type="submission" date="2011-08" db="EMBL/GenBank/DDBJ databases">
        <title>The Genome Sequence of Clostridium hathewayi WAL-18680.</title>
        <authorList>
            <consortium name="The Broad Institute Genome Sequencing Platform"/>
            <person name="Earl A."/>
            <person name="Ward D."/>
            <person name="Feldgarden M."/>
            <person name="Gevers D."/>
            <person name="Finegold S.M."/>
            <person name="Summanen P.H."/>
            <person name="Molitoris D.R."/>
            <person name="Song M."/>
            <person name="Daigneault M."/>
            <person name="Allen-Vercoe E."/>
            <person name="Young S.K."/>
            <person name="Zeng Q."/>
            <person name="Gargeya S."/>
            <person name="Fitzgerald M."/>
            <person name="Haas B."/>
            <person name="Abouelleil A."/>
            <person name="Alvarado L."/>
            <person name="Arachchi H.M."/>
            <person name="Berlin A."/>
            <person name="Brown A."/>
            <person name="Chapman S.B."/>
            <person name="Chen Z."/>
            <person name="Dunbar C."/>
            <person name="Freedman E."/>
            <person name="Gearin G."/>
            <person name="Gellesch M."/>
            <person name="Goldberg J."/>
            <person name="Griggs A."/>
            <person name="Gujja S."/>
            <person name="Heiman D."/>
            <person name="Howarth C."/>
            <person name="Larson L."/>
            <person name="Lui A."/>
            <person name="MacDonald P.J.P."/>
            <person name="Montmayeur A."/>
            <person name="Murphy C."/>
            <person name="Neiman D."/>
            <person name="Pearson M."/>
            <person name="Priest M."/>
            <person name="Roberts A."/>
            <person name="Saif S."/>
            <person name="Shea T."/>
            <person name="Shenoy N."/>
            <person name="Sisk P."/>
            <person name="Stolte C."/>
            <person name="Sykes S."/>
            <person name="Wortman J."/>
            <person name="Nusbaum C."/>
            <person name="Birren B."/>
        </authorList>
    </citation>
    <scope>NUCLEOTIDE SEQUENCE [LARGE SCALE GENOMIC DNA]</scope>
    <source>
        <strain evidence="3 4">WAL-18680</strain>
    </source>
</reference>
<dbReference type="Gene3D" id="3.20.20.140">
    <property type="entry name" value="Metal-dependent hydrolases"/>
    <property type="match status" value="1"/>
</dbReference>
<dbReference type="PANTHER" id="PTHR43794">
    <property type="entry name" value="AMINOHYDROLASE SSNA-RELATED"/>
    <property type="match status" value="1"/>
</dbReference>
<dbReference type="PANTHER" id="PTHR43794:SF11">
    <property type="entry name" value="AMIDOHYDROLASE-RELATED DOMAIN-CONTAINING PROTEIN"/>
    <property type="match status" value="1"/>
</dbReference>
<dbReference type="InterPro" id="IPR006680">
    <property type="entry name" value="Amidohydro-rel"/>
</dbReference>
<dbReference type="Pfam" id="PF01979">
    <property type="entry name" value="Amidohydro_1"/>
    <property type="match status" value="1"/>
</dbReference>
<dbReference type="AlphaFoldDB" id="G5IFY2"/>
<comment type="caution">
    <text evidence="3">The sequence shown here is derived from an EMBL/GenBank/DDBJ whole genome shotgun (WGS) entry which is preliminary data.</text>
</comment>
<dbReference type="RefSeq" id="WP_006780390.1">
    <property type="nucleotide sequence ID" value="NZ_CP040506.1"/>
</dbReference>
<dbReference type="GO" id="GO:0016810">
    <property type="term" value="F:hydrolase activity, acting on carbon-nitrogen (but not peptide) bonds"/>
    <property type="evidence" value="ECO:0007669"/>
    <property type="project" value="InterPro"/>
</dbReference>
<dbReference type="SUPFAM" id="SSF51556">
    <property type="entry name" value="Metallo-dependent hydrolases"/>
    <property type="match status" value="1"/>
</dbReference>
<dbReference type="InterPro" id="IPR050287">
    <property type="entry name" value="MTA/SAH_deaminase"/>
</dbReference>
<organism evidence="3 4">
    <name type="scientific">Hungatella hathewayi WAL-18680</name>
    <dbReference type="NCBI Taxonomy" id="742737"/>
    <lineage>
        <taxon>Bacteria</taxon>
        <taxon>Bacillati</taxon>
        <taxon>Bacillota</taxon>
        <taxon>Clostridia</taxon>
        <taxon>Lachnospirales</taxon>
        <taxon>Lachnospiraceae</taxon>
        <taxon>Hungatella</taxon>
    </lineage>
</organism>
<keyword evidence="4" id="KW-1185">Reference proteome</keyword>
<dbReference type="PATRIC" id="fig|742737.3.peg.2432"/>
<dbReference type="OrthoDB" id="9807210at2"/>
<keyword evidence="1" id="KW-0378">Hydrolase</keyword>
<dbReference type="EMBL" id="ADLN01000051">
    <property type="protein sequence ID" value="EHI59625.1"/>
    <property type="molecule type" value="Genomic_DNA"/>
</dbReference>
<feature type="domain" description="Amidohydrolase-related" evidence="2">
    <location>
        <begin position="54"/>
        <end position="401"/>
    </location>
</feature>
<name>G5IFY2_9FIRM</name>
<dbReference type="InterPro" id="IPR011059">
    <property type="entry name" value="Metal-dep_hydrolase_composite"/>
</dbReference>
<dbReference type="Proteomes" id="UP000005384">
    <property type="component" value="Unassembled WGS sequence"/>
</dbReference>
<dbReference type="HOGENOM" id="CLU_012358_2_0_9"/>
<evidence type="ECO:0000259" key="2">
    <source>
        <dbReference type="Pfam" id="PF01979"/>
    </source>
</evidence>
<evidence type="ECO:0000313" key="3">
    <source>
        <dbReference type="EMBL" id="EHI59625.1"/>
    </source>
</evidence>
<gene>
    <name evidence="3" type="ORF">HMPREF9473_02410</name>
</gene>
<evidence type="ECO:0000313" key="4">
    <source>
        <dbReference type="Proteomes" id="UP000005384"/>
    </source>
</evidence>
<dbReference type="SUPFAM" id="SSF51338">
    <property type="entry name" value="Composite domain of metallo-dependent hydrolases"/>
    <property type="match status" value="1"/>
</dbReference>
<dbReference type="InterPro" id="IPR032466">
    <property type="entry name" value="Metal_Hydrolase"/>
</dbReference>
<proteinExistence type="predicted"/>